<sequence>MAVLAACLGLAGCTTARQTFGPDGRAAYNITCNGGWNSWGSCYEKAGEVCGGSGYDVLNQAGQSRPFVVATQYGVTAGTAEHRGLVVSCRSPSGAPAIPAAGAPLPLKGG</sequence>
<accession>A0A9X1YEF1</accession>
<name>A0A9X1YEF1_9PROT</name>
<dbReference type="AlphaFoldDB" id="A0A9X1YEF1"/>
<proteinExistence type="predicted"/>
<reference evidence="1" key="1">
    <citation type="submission" date="2022-04" db="EMBL/GenBank/DDBJ databases">
        <title>Roseomonas acroporae sp. nov., isolated from coral Acropora digitifera.</title>
        <authorList>
            <person name="Sun H."/>
        </authorList>
    </citation>
    <scope>NUCLEOTIDE SEQUENCE</scope>
    <source>
        <strain evidence="1">NAR14</strain>
    </source>
</reference>
<keyword evidence="2" id="KW-1185">Reference proteome</keyword>
<organism evidence="1 2">
    <name type="scientific">Roseomonas acroporae</name>
    <dbReference type="NCBI Taxonomy" id="2937791"/>
    <lineage>
        <taxon>Bacteria</taxon>
        <taxon>Pseudomonadati</taxon>
        <taxon>Pseudomonadota</taxon>
        <taxon>Alphaproteobacteria</taxon>
        <taxon>Acetobacterales</taxon>
        <taxon>Roseomonadaceae</taxon>
        <taxon>Roseomonas</taxon>
    </lineage>
</organism>
<protein>
    <recommendedName>
        <fullName evidence="3">Lipoprotein</fullName>
    </recommendedName>
</protein>
<dbReference type="RefSeq" id="WP_248670211.1">
    <property type="nucleotide sequence ID" value="NZ_JALPRX010000199.1"/>
</dbReference>
<comment type="caution">
    <text evidence="1">The sequence shown here is derived from an EMBL/GenBank/DDBJ whole genome shotgun (WGS) entry which is preliminary data.</text>
</comment>
<dbReference type="EMBL" id="JALPRX010000199">
    <property type="protein sequence ID" value="MCK8788170.1"/>
    <property type="molecule type" value="Genomic_DNA"/>
</dbReference>
<evidence type="ECO:0000313" key="1">
    <source>
        <dbReference type="EMBL" id="MCK8788170.1"/>
    </source>
</evidence>
<dbReference type="Proteomes" id="UP001139516">
    <property type="component" value="Unassembled WGS sequence"/>
</dbReference>
<gene>
    <name evidence="1" type="ORF">M0638_27865</name>
</gene>
<evidence type="ECO:0008006" key="3">
    <source>
        <dbReference type="Google" id="ProtNLM"/>
    </source>
</evidence>
<evidence type="ECO:0000313" key="2">
    <source>
        <dbReference type="Proteomes" id="UP001139516"/>
    </source>
</evidence>